<reference evidence="2" key="2">
    <citation type="submission" date="2009-11" db="EMBL/GenBank/DDBJ databases">
        <title>The Genome Sequence of Allomyces macrogynus strain ATCC 38327.</title>
        <authorList>
            <consortium name="The Broad Institute Genome Sequencing Platform"/>
            <person name="Russ C."/>
            <person name="Cuomo C."/>
            <person name="Shea T."/>
            <person name="Young S.K."/>
            <person name="Zeng Q."/>
            <person name="Koehrsen M."/>
            <person name="Haas B."/>
            <person name="Borodovsky M."/>
            <person name="Guigo R."/>
            <person name="Alvarado L."/>
            <person name="Berlin A."/>
            <person name="Borenstein D."/>
            <person name="Chen Z."/>
            <person name="Engels R."/>
            <person name="Freedman E."/>
            <person name="Gellesch M."/>
            <person name="Goldberg J."/>
            <person name="Griggs A."/>
            <person name="Gujja S."/>
            <person name="Heiman D."/>
            <person name="Hepburn T."/>
            <person name="Howarth C."/>
            <person name="Jen D."/>
            <person name="Larson L."/>
            <person name="Lewis B."/>
            <person name="Mehta T."/>
            <person name="Park D."/>
            <person name="Pearson M."/>
            <person name="Roberts A."/>
            <person name="Saif S."/>
            <person name="Shenoy N."/>
            <person name="Sisk P."/>
            <person name="Stolte C."/>
            <person name="Sykes S."/>
            <person name="Walk T."/>
            <person name="White J."/>
            <person name="Yandava C."/>
            <person name="Burger G."/>
            <person name="Gray M.W."/>
            <person name="Holland P.W.H."/>
            <person name="King N."/>
            <person name="Lang F.B.F."/>
            <person name="Roger A.J."/>
            <person name="Ruiz-Trillo I."/>
            <person name="Lander E."/>
            <person name="Nusbaum C."/>
        </authorList>
    </citation>
    <scope>NUCLEOTIDE SEQUENCE [LARGE SCALE GENOMIC DNA]</scope>
    <source>
        <strain evidence="2">ATCC 38327</strain>
    </source>
</reference>
<dbReference type="PANTHER" id="PTHR34724">
    <property type="entry name" value="OS12G0596101 PROTEIN"/>
    <property type="match status" value="1"/>
</dbReference>
<reference evidence="1 2" key="1">
    <citation type="submission" date="2009-11" db="EMBL/GenBank/DDBJ databases">
        <title>Annotation of Allomyces macrogynus ATCC 38327.</title>
        <authorList>
            <consortium name="The Broad Institute Genome Sequencing Platform"/>
            <person name="Russ C."/>
            <person name="Cuomo C."/>
            <person name="Burger G."/>
            <person name="Gray M.W."/>
            <person name="Holland P.W.H."/>
            <person name="King N."/>
            <person name="Lang F.B.F."/>
            <person name="Roger A.J."/>
            <person name="Ruiz-Trillo I."/>
            <person name="Young S.K."/>
            <person name="Zeng Q."/>
            <person name="Gargeya S."/>
            <person name="Fitzgerald M."/>
            <person name="Haas B."/>
            <person name="Abouelleil A."/>
            <person name="Alvarado L."/>
            <person name="Arachchi H.M."/>
            <person name="Berlin A."/>
            <person name="Chapman S.B."/>
            <person name="Gearin G."/>
            <person name="Goldberg J."/>
            <person name="Griggs A."/>
            <person name="Gujja S."/>
            <person name="Hansen M."/>
            <person name="Heiman D."/>
            <person name="Howarth C."/>
            <person name="Larimer J."/>
            <person name="Lui A."/>
            <person name="MacDonald P.J.P."/>
            <person name="McCowen C."/>
            <person name="Montmayeur A."/>
            <person name="Murphy C."/>
            <person name="Neiman D."/>
            <person name="Pearson M."/>
            <person name="Priest M."/>
            <person name="Roberts A."/>
            <person name="Saif S."/>
            <person name="Shea T."/>
            <person name="Sisk P."/>
            <person name="Stolte C."/>
            <person name="Sykes S."/>
            <person name="Wortman J."/>
            <person name="Nusbaum C."/>
            <person name="Birren B."/>
        </authorList>
    </citation>
    <scope>NUCLEOTIDE SEQUENCE [LARGE SCALE GENOMIC DNA]</scope>
    <source>
        <strain evidence="1 2">ATCC 38327</strain>
    </source>
</reference>
<name>A0A0L0T0L4_ALLM3</name>
<dbReference type="OrthoDB" id="88410at2759"/>
<evidence type="ECO:0000313" key="2">
    <source>
        <dbReference type="Proteomes" id="UP000054350"/>
    </source>
</evidence>
<dbReference type="EMBL" id="GG745355">
    <property type="protein sequence ID" value="KNE68119.1"/>
    <property type="molecule type" value="Genomic_DNA"/>
</dbReference>
<dbReference type="OMA" id="WCTCISE"/>
<accession>A0A0L0T0L4</accession>
<dbReference type="AlphaFoldDB" id="A0A0L0T0L4"/>
<dbReference type="VEuPathDB" id="FungiDB:AMAG_13289"/>
<keyword evidence="2" id="KW-1185">Reference proteome</keyword>
<dbReference type="PANTHER" id="PTHR34724:SF2">
    <property type="entry name" value="OS12G0596101 PROTEIN"/>
    <property type="match status" value="1"/>
</dbReference>
<proteinExistence type="predicted"/>
<gene>
    <name evidence="1" type="ORF">AMAG_13289</name>
</gene>
<organism evidence="1 2">
    <name type="scientific">Allomyces macrogynus (strain ATCC 38327)</name>
    <name type="common">Allomyces javanicus var. macrogynus</name>
    <dbReference type="NCBI Taxonomy" id="578462"/>
    <lineage>
        <taxon>Eukaryota</taxon>
        <taxon>Fungi</taxon>
        <taxon>Fungi incertae sedis</taxon>
        <taxon>Blastocladiomycota</taxon>
        <taxon>Blastocladiomycetes</taxon>
        <taxon>Blastocladiales</taxon>
        <taxon>Blastocladiaceae</taxon>
        <taxon>Allomyces</taxon>
    </lineage>
</organism>
<evidence type="ECO:0000313" key="1">
    <source>
        <dbReference type="EMBL" id="KNE68119.1"/>
    </source>
</evidence>
<sequence length="54" mass="5794">MCRPAKCPLCHKTTWVGCGMHVDSVMRNVPKDQQCACPRDKVEEAMGGGGCTVA</sequence>
<protein>
    <submittedName>
        <fullName evidence="1">Uncharacterized protein</fullName>
    </submittedName>
</protein>
<dbReference type="Proteomes" id="UP000054350">
    <property type="component" value="Unassembled WGS sequence"/>
</dbReference>